<feature type="domain" description="Acyltransferase 3" evidence="2">
    <location>
        <begin position="3"/>
        <end position="320"/>
    </location>
</feature>
<evidence type="ECO:0000313" key="3">
    <source>
        <dbReference type="EMBL" id="HHL42318.1"/>
    </source>
</evidence>
<organism evidence="3">
    <name type="scientific">Hellea balneolensis</name>
    <dbReference type="NCBI Taxonomy" id="287478"/>
    <lineage>
        <taxon>Bacteria</taxon>
        <taxon>Pseudomonadati</taxon>
        <taxon>Pseudomonadota</taxon>
        <taxon>Alphaproteobacteria</taxon>
        <taxon>Maricaulales</taxon>
        <taxon>Robiginitomaculaceae</taxon>
        <taxon>Hellea</taxon>
    </lineage>
</organism>
<protein>
    <submittedName>
        <fullName evidence="3">Acyltransferase</fullName>
    </submittedName>
</protein>
<proteinExistence type="predicted"/>
<keyword evidence="1" id="KW-0812">Transmembrane</keyword>
<dbReference type="Proteomes" id="UP000885830">
    <property type="component" value="Unassembled WGS sequence"/>
</dbReference>
<dbReference type="PANTHER" id="PTHR23028">
    <property type="entry name" value="ACETYLTRANSFERASE"/>
    <property type="match status" value="1"/>
</dbReference>
<keyword evidence="3" id="KW-0808">Transferase</keyword>
<feature type="transmembrane region" description="Helical" evidence="1">
    <location>
        <begin position="236"/>
        <end position="258"/>
    </location>
</feature>
<evidence type="ECO:0000256" key="1">
    <source>
        <dbReference type="SAM" id="Phobius"/>
    </source>
</evidence>
<accession>A0A7C5QV58</accession>
<keyword evidence="3" id="KW-0012">Acyltransferase</keyword>
<dbReference type="PANTHER" id="PTHR23028:SF53">
    <property type="entry name" value="ACYL_TRANSF_3 DOMAIN-CONTAINING PROTEIN"/>
    <property type="match status" value="1"/>
</dbReference>
<feature type="transmembrane region" description="Helical" evidence="1">
    <location>
        <begin position="38"/>
        <end position="59"/>
    </location>
</feature>
<reference evidence="3" key="1">
    <citation type="journal article" date="2020" name="mSystems">
        <title>Genome- and Community-Level Interaction Insights into Carbon Utilization and Element Cycling Functions of Hydrothermarchaeota in Hydrothermal Sediment.</title>
        <authorList>
            <person name="Zhou Z."/>
            <person name="Liu Y."/>
            <person name="Xu W."/>
            <person name="Pan J."/>
            <person name="Luo Z.H."/>
            <person name="Li M."/>
        </authorList>
    </citation>
    <scope>NUCLEOTIDE SEQUENCE [LARGE SCALE GENOMIC DNA]</scope>
    <source>
        <strain evidence="3">HyVt-485</strain>
    </source>
</reference>
<sequence>MIHSLQFLRFIAALMVVFVHTRSKLKFLDGPELLWPNLLGRAGVDIFFVISGFIMLYTYNARPISPIHFFGKRFFRLWPLYALATLFAGFMAYKFPIYYSGWAHIPHILKSMFFIPDLRPKGGGIAPIIAPGWTLNLEMAFYFLFAIGLFFKRHALVSGGLLVGFFGLNYLLKEQGVVFAAYATDGGVILEFLLGYLLYQSYIRKWRIPTWLAFIFIIGGFAAMPSVYSLGPQSRLLTLGIPAFFICLGFLQLDPWFARLKPLTLKAIDFMGRITFALYILHNFVVQSLFRYFQHLDRTYDAWFDHAYVYMAVVFVLAIAL</sequence>
<feature type="transmembrane region" description="Helical" evidence="1">
    <location>
        <begin position="178"/>
        <end position="199"/>
    </location>
</feature>
<dbReference type="AlphaFoldDB" id="A0A7C5QV58"/>
<dbReference type="Pfam" id="PF01757">
    <property type="entry name" value="Acyl_transf_3"/>
    <property type="match status" value="1"/>
</dbReference>
<dbReference type="GO" id="GO:0016020">
    <property type="term" value="C:membrane"/>
    <property type="evidence" value="ECO:0007669"/>
    <property type="project" value="TreeGrafter"/>
</dbReference>
<feature type="transmembrane region" description="Helical" evidence="1">
    <location>
        <begin position="7"/>
        <end position="23"/>
    </location>
</feature>
<keyword evidence="1" id="KW-0472">Membrane</keyword>
<feature type="transmembrane region" description="Helical" evidence="1">
    <location>
        <begin position="211"/>
        <end position="230"/>
    </location>
</feature>
<feature type="transmembrane region" description="Helical" evidence="1">
    <location>
        <begin position="154"/>
        <end position="172"/>
    </location>
</feature>
<dbReference type="InterPro" id="IPR050879">
    <property type="entry name" value="Acyltransferase_3"/>
</dbReference>
<gene>
    <name evidence="3" type="ORF">ENJ42_01760</name>
</gene>
<feature type="transmembrane region" description="Helical" evidence="1">
    <location>
        <begin position="125"/>
        <end position="147"/>
    </location>
</feature>
<comment type="caution">
    <text evidence="3">The sequence shown here is derived from an EMBL/GenBank/DDBJ whole genome shotgun (WGS) entry which is preliminary data.</text>
</comment>
<dbReference type="EMBL" id="DRMJ01000084">
    <property type="protein sequence ID" value="HHL42318.1"/>
    <property type="molecule type" value="Genomic_DNA"/>
</dbReference>
<dbReference type="InterPro" id="IPR002656">
    <property type="entry name" value="Acyl_transf_3_dom"/>
</dbReference>
<dbReference type="GO" id="GO:0016747">
    <property type="term" value="F:acyltransferase activity, transferring groups other than amino-acyl groups"/>
    <property type="evidence" value="ECO:0007669"/>
    <property type="project" value="InterPro"/>
</dbReference>
<feature type="transmembrane region" description="Helical" evidence="1">
    <location>
        <begin position="302"/>
        <end position="320"/>
    </location>
</feature>
<feature type="transmembrane region" description="Helical" evidence="1">
    <location>
        <begin position="80"/>
        <end position="105"/>
    </location>
</feature>
<keyword evidence="1" id="KW-1133">Transmembrane helix</keyword>
<feature type="transmembrane region" description="Helical" evidence="1">
    <location>
        <begin position="270"/>
        <end position="290"/>
    </location>
</feature>
<dbReference type="GO" id="GO:0000271">
    <property type="term" value="P:polysaccharide biosynthetic process"/>
    <property type="evidence" value="ECO:0007669"/>
    <property type="project" value="TreeGrafter"/>
</dbReference>
<evidence type="ECO:0000259" key="2">
    <source>
        <dbReference type="Pfam" id="PF01757"/>
    </source>
</evidence>
<name>A0A7C5QV58_9PROT</name>
<feature type="non-terminal residue" evidence="3">
    <location>
        <position position="321"/>
    </location>
</feature>